<dbReference type="Pfam" id="PF04658">
    <property type="entry name" value="TAFII55_N"/>
    <property type="match status" value="1"/>
</dbReference>
<feature type="region of interest" description="Disordered" evidence="7">
    <location>
        <begin position="171"/>
        <end position="198"/>
    </location>
</feature>
<evidence type="ECO:0000256" key="3">
    <source>
        <dbReference type="ARBA" id="ARBA00023015"/>
    </source>
</evidence>
<proteinExistence type="inferred from homology"/>
<dbReference type="EMBL" id="MCFD01000002">
    <property type="protein sequence ID" value="ORX73358.1"/>
    <property type="molecule type" value="Genomic_DNA"/>
</dbReference>
<feature type="non-terminal residue" evidence="9">
    <location>
        <position position="1"/>
    </location>
</feature>
<dbReference type="AlphaFoldDB" id="A0A1Y1WJ50"/>
<dbReference type="Proteomes" id="UP000193922">
    <property type="component" value="Unassembled WGS sequence"/>
</dbReference>
<organism evidence="9 10">
    <name type="scientific">Linderina pennispora</name>
    <dbReference type="NCBI Taxonomy" id="61395"/>
    <lineage>
        <taxon>Eukaryota</taxon>
        <taxon>Fungi</taxon>
        <taxon>Fungi incertae sedis</taxon>
        <taxon>Zoopagomycota</taxon>
        <taxon>Kickxellomycotina</taxon>
        <taxon>Kickxellomycetes</taxon>
        <taxon>Kickxellales</taxon>
        <taxon>Kickxellaceae</taxon>
        <taxon>Linderina</taxon>
    </lineage>
</organism>
<accession>A0A1Y1WJ50</accession>
<dbReference type="PANTHER" id="PTHR12228">
    <property type="entry name" value="TRANSCRIPTION INITIATION FACTOR TFIID 55 KD SUBUNIT-RELATED"/>
    <property type="match status" value="1"/>
</dbReference>
<dbReference type="GO" id="GO:0005669">
    <property type="term" value="C:transcription factor TFIID complex"/>
    <property type="evidence" value="ECO:0007669"/>
    <property type="project" value="InterPro"/>
</dbReference>
<keyword evidence="3" id="KW-0805">Transcription regulation</keyword>
<evidence type="ECO:0000256" key="7">
    <source>
        <dbReference type="SAM" id="MobiDB-lite"/>
    </source>
</evidence>
<comment type="subcellular location">
    <subcellularLocation>
        <location evidence="1">Nucleus</location>
    </subcellularLocation>
</comment>
<keyword evidence="6" id="KW-0175">Coiled coil</keyword>
<dbReference type="GO" id="GO:0016251">
    <property type="term" value="F:RNA polymerase II general transcription initiation factor activity"/>
    <property type="evidence" value="ECO:0007669"/>
    <property type="project" value="TreeGrafter"/>
</dbReference>
<evidence type="ECO:0000256" key="2">
    <source>
        <dbReference type="ARBA" id="ARBA00009368"/>
    </source>
</evidence>
<evidence type="ECO:0000313" key="9">
    <source>
        <dbReference type="EMBL" id="ORX73358.1"/>
    </source>
</evidence>
<dbReference type="CDD" id="cd08047">
    <property type="entry name" value="TAF7"/>
    <property type="match status" value="1"/>
</dbReference>
<dbReference type="RefSeq" id="XP_040746698.1">
    <property type="nucleotide sequence ID" value="XM_040884463.1"/>
</dbReference>
<keyword evidence="5" id="KW-0539">Nucleus</keyword>
<dbReference type="PANTHER" id="PTHR12228:SF0">
    <property type="entry name" value="TATA-BOX BINDING PROTEIN ASSOCIATED FACTOR 7"/>
    <property type="match status" value="1"/>
</dbReference>
<name>A0A1Y1WJ50_9FUNG</name>
<dbReference type="GO" id="GO:0051123">
    <property type="term" value="P:RNA polymerase II preinitiation complex assembly"/>
    <property type="evidence" value="ECO:0007669"/>
    <property type="project" value="TreeGrafter"/>
</dbReference>
<protein>
    <recommendedName>
        <fullName evidence="8">TAFII55 protein conserved region domain-containing protein</fullName>
    </recommendedName>
</protein>
<keyword evidence="10" id="KW-1185">Reference proteome</keyword>
<gene>
    <name evidence="9" type="ORF">DL89DRAFT_220592</name>
</gene>
<dbReference type="InterPro" id="IPR006751">
    <property type="entry name" value="TAFII55_prot_cons_reg"/>
</dbReference>
<evidence type="ECO:0000259" key="8">
    <source>
        <dbReference type="SMART" id="SM01370"/>
    </source>
</evidence>
<dbReference type="SMART" id="SM01370">
    <property type="entry name" value="TAFII55_N"/>
    <property type="match status" value="1"/>
</dbReference>
<feature type="coiled-coil region" evidence="6">
    <location>
        <begin position="199"/>
        <end position="263"/>
    </location>
</feature>
<feature type="compositionally biased region" description="Acidic residues" evidence="7">
    <location>
        <begin position="171"/>
        <end position="191"/>
    </location>
</feature>
<comment type="similarity">
    <text evidence="2">Belongs to the TAF7 family.</text>
</comment>
<evidence type="ECO:0000256" key="1">
    <source>
        <dbReference type="ARBA" id="ARBA00004123"/>
    </source>
</evidence>
<dbReference type="OrthoDB" id="153872at2759"/>
<dbReference type="InterPro" id="IPR037817">
    <property type="entry name" value="TAF7"/>
</dbReference>
<feature type="domain" description="TAFII55 protein conserved region" evidence="8">
    <location>
        <begin position="1"/>
        <end position="126"/>
    </location>
</feature>
<evidence type="ECO:0000256" key="4">
    <source>
        <dbReference type="ARBA" id="ARBA00023163"/>
    </source>
</evidence>
<dbReference type="STRING" id="61395.A0A1Y1WJ50"/>
<sequence>RSISERLEITFRDERNAIVKFEGKQYSATLVDLPTITESYRTVDKKQLLKTADICQMLVIEKEVADSEIPQLPRARGLDTVHPDGLAPPLTNVRKQRFRKRMPSTKVDAIEREVLRLLEEDAQAMSIKFEIYDEQGEDGRAGTPSVDIIVANDDMEFDENLAAELAQGLEELDDDDEDDDDDDESEEEDQPNNERAMQMKLLGEEIAELERTIKKKGADLDSAPNPIIRRRFEDIIQRLHQEMDAKKVQLEAYSKEAEENEEDSKD</sequence>
<evidence type="ECO:0000256" key="5">
    <source>
        <dbReference type="ARBA" id="ARBA00023242"/>
    </source>
</evidence>
<evidence type="ECO:0000256" key="6">
    <source>
        <dbReference type="SAM" id="Coils"/>
    </source>
</evidence>
<comment type="caution">
    <text evidence="9">The sequence shown here is derived from an EMBL/GenBank/DDBJ whole genome shotgun (WGS) entry which is preliminary data.</text>
</comment>
<evidence type="ECO:0000313" key="10">
    <source>
        <dbReference type="Proteomes" id="UP000193922"/>
    </source>
</evidence>
<keyword evidence="4" id="KW-0804">Transcription</keyword>
<dbReference type="GeneID" id="63801111"/>
<reference evidence="9 10" key="1">
    <citation type="submission" date="2016-07" db="EMBL/GenBank/DDBJ databases">
        <title>Pervasive Adenine N6-methylation of Active Genes in Fungi.</title>
        <authorList>
            <consortium name="DOE Joint Genome Institute"/>
            <person name="Mondo S.J."/>
            <person name="Dannebaum R.O."/>
            <person name="Kuo R.C."/>
            <person name="Labutti K."/>
            <person name="Haridas S."/>
            <person name="Kuo A."/>
            <person name="Salamov A."/>
            <person name="Ahrendt S.R."/>
            <person name="Lipzen A."/>
            <person name="Sullivan W."/>
            <person name="Andreopoulos W.B."/>
            <person name="Clum A."/>
            <person name="Lindquist E."/>
            <person name="Daum C."/>
            <person name="Ramamoorthy G.K."/>
            <person name="Gryganskyi A."/>
            <person name="Culley D."/>
            <person name="Magnuson J.K."/>
            <person name="James T.Y."/>
            <person name="O'Malley M.A."/>
            <person name="Stajich J.E."/>
            <person name="Spatafora J.W."/>
            <person name="Visel A."/>
            <person name="Grigoriev I.V."/>
        </authorList>
    </citation>
    <scope>NUCLEOTIDE SEQUENCE [LARGE SCALE GENOMIC DNA]</scope>
    <source>
        <strain evidence="9 10">ATCC 12442</strain>
    </source>
</reference>